<evidence type="ECO:0000259" key="7">
    <source>
        <dbReference type="PROSITE" id="PS50011"/>
    </source>
</evidence>
<feature type="domain" description="Protein kinase" evidence="7">
    <location>
        <begin position="1"/>
        <end position="194"/>
    </location>
</feature>
<dbReference type="EMBL" id="JH173394">
    <property type="protein sequence ID" value="EHB16593.1"/>
    <property type="molecule type" value="Genomic_DNA"/>
</dbReference>
<dbReference type="PROSITE" id="PS50011">
    <property type="entry name" value="PROTEIN_KINASE_DOM"/>
    <property type="match status" value="1"/>
</dbReference>
<dbReference type="InterPro" id="IPR000719">
    <property type="entry name" value="Prot_kinase_dom"/>
</dbReference>
<sequence length="210" mass="24630">MQRQRTLPVEHARFYSAEISLPVNYLHQQRIPYRNLKLENVLLDSDGHIKLTYYCLCKEGLHPGDMTSTFCGTSNFVAPEIIREEDYSFSVDWWNLGVLMYVMMFRESPFHLDESSDNPYENSIKAFAYVQEHPFFQNVDWDLMEQKHVVPPFKPNISEGFGLDNFDSEFTNELVQLTPDDNDIVRELDGYEFAGFEYINGLMMHEEEGI</sequence>
<dbReference type="SMART" id="SM00220">
    <property type="entry name" value="S_TKc"/>
    <property type="match status" value="1"/>
</dbReference>
<organism evidence="9 10">
    <name type="scientific">Heterocephalus glaber</name>
    <name type="common">Naked mole rat</name>
    <dbReference type="NCBI Taxonomy" id="10181"/>
    <lineage>
        <taxon>Eukaryota</taxon>
        <taxon>Metazoa</taxon>
        <taxon>Chordata</taxon>
        <taxon>Craniata</taxon>
        <taxon>Vertebrata</taxon>
        <taxon>Euteleostomi</taxon>
        <taxon>Mammalia</taxon>
        <taxon>Eutheria</taxon>
        <taxon>Euarchontoglires</taxon>
        <taxon>Glires</taxon>
        <taxon>Rodentia</taxon>
        <taxon>Hystricomorpha</taxon>
        <taxon>Bathyergidae</taxon>
        <taxon>Heterocephalus</taxon>
    </lineage>
</organism>
<evidence type="ECO:0000313" key="9">
    <source>
        <dbReference type="EMBL" id="EHB16593.1"/>
    </source>
</evidence>
<keyword evidence="1" id="KW-0723">Serine/threonine-protein kinase</keyword>
<keyword evidence="2" id="KW-0597">Phosphoprotein</keyword>
<name>G5C4Y2_HETGA</name>
<feature type="domain" description="AGC-kinase C-terminal" evidence="8">
    <location>
        <begin position="137"/>
        <end position="208"/>
    </location>
</feature>
<evidence type="ECO:0000259" key="8">
    <source>
        <dbReference type="PROSITE" id="PS51285"/>
    </source>
</evidence>
<dbReference type="SUPFAM" id="SSF56112">
    <property type="entry name" value="Protein kinase-like (PK-like)"/>
    <property type="match status" value="1"/>
</dbReference>
<evidence type="ECO:0000256" key="4">
    <source>
        <dbReference type="ARBA" id="ARBA00022741"/>
    </source>
</evidence>
<dbReference type="Pfam" id="PF00433">
    <property type="entry name" value="Pkinase_C"/>
    <property type="match status" value="1"/>
</dbReference>
<evidence type="ECO:0000256" key="2">
    <source>
        <dbReference type="ARBA" id="ARBA00022553"/>
    </source>
</evidence>
<dbReference type="InterPro" id="IPR011009">
    <property type="entry name" value="Kinase-like_dom_sf"/>
</dbReference>
<protein>
    <submittedName>
        <fullName evidence="9">Protein kinase C iota type</fullName>
    </submittedName>
</protein>
<evidence type="ECO:0000256" key="1">
    <source>
        <dbReference type="ARBA" id="ARBA00022527"/>
    </source>
</evidence>
<dbReference type="STRING" id="10181.G5C4Y2"/>
<evidence type="ECO:0000256" key="6">
    <source>
        <dbReference type="ARBA" id="ARBA00022840"/>
    </source>
</evidence>
<dbReference type="GO" id="GO:0005524">
    <property type="term" value="F:ATP binding"/>
    <property type="evidence" value="ECO:0007669"/>
    <property type="project" value="UniProtKB-KW"/>
</dbReference>
<dbReference type="InterPro" id="IPR000961">
    <property type="entry name" value="AGC-kinase_C"/>
</dbReference>
<dbReference type="Proteomes" id="UP000006813">
    <property type="component" value="Unassembled WGS sequence"/>
</dbReference>
<accession>G5C4Y2</accession>
<keyword evidence="4" id="KW-0547">Nucleotide-binding</keyword>
<proteinExistence type="predicted"/>
<dbReference type="SMART" id="SM00133">
    <property type="entry name" value="S_TK_X"/>
    <property type="match status" value="1"/>
</dbReference>
<keyword evidence="5 9" id="KW-0418">Kinase</keyword>
<dbReference type="InterPro" id="IPR017892">
    <property type="entry name" value="Pkinase_C"/>
</dbReference>
<evidence type="ECO:0000313" key="10">
    <source>
        <dbReference type="Proteomes" id="UP000006813"/>
    </source>
</evidence>
<dbReference type="InParanoid" id="G5C4Y2"/>
<dbReference type="AlphaFoldDB" id="G5C4Y2"/>
<keyword evidence="6" id="KW-0067">ATP-binding</keyword>
<dbReference type="Pfam" id="PF00069">
    <property type="entry name" value="Pkinase"/>
    <property type="match status" value="1"/>
</dbReference>
<reference evidence="9 10" key="1">
    <citation type="journal article" date="2011" name="Nature">
        <title>Genome sequencing reveals insights into physiology and longevity of the naked mole rat.</title>
        <authorList>
            <person name="Kim E.B."/>
            <person name="Fang X."/>
            <person name="Fushan A.A."/>
            <person name="Huang Z."/>
            <person name="Lobanov A.V."/>
            <person name="Han L."/>
            <person name="Marino S.M."/>
            <person name="Sun X."/>
            <person name="Turanov A.A."/>
            <person name="Yang P."/>
            <person name="Yim S.H."/>
            <person name="Zhao X."/>
            <person name="Kasaikina M.V."/>
            <person name="Stoletzki N."/>
            <person name="Peng C."/>
            <person name="Polak P."/>
            <person name="Xiong Z."/>
            <person name="Kiezun A."/>
            <person name="Zhu Y."/>
            <person name="Chen Y."/>
            <person name="Kryukov G.V."/>
            <person name="Zhang Q."/>
            <person name="Peshkin L."/>
            <person name="Yang L."/>
            <person name="Bronson R.T."/>
            <person name="Buffenstein R."/>
            <person name="Wang B."/>
            <person name="Han C."/>
            <person name="Li Q."/>
            <person name="Chen L."/>
            <person name="Zhao W."/>
            <person name="Sunyaev S.R."/>
            <person name="Park T.J."/>
            <person name="Zhang G."/>
            <person name="Wang J."/>
            <person name="Gladyshev V.N."/>
        </authorList>
    </citation>
    <scope>NUCLEOTIDE SEQUENCE [LARGE SCALE GENOMIC DNA]</scope>
</reference>
<keyword evidence="3" id="KW-0808">Transferase</keyword>
<evidence type="ECO:0000256" key="3">
    <source>
        <dbReference type="ARBA" id="ARBA00022679"/>
    </source>
</evidence>
<dbReference type="PROSITE" id="PS51285">
    <property type="entry name" value="AGC_KINASE_CTER"/>
    <property type="match status" value="1"/>
</dbReference>
<gene>
    <name evidence="9" type="ORF">GW7_15210</name>
</gene>
<dbReference type="Gene3D" id="3.30.200.20">
    <property type="entry name" value="Phosphorylase Kinase, domain 1"/>
    <property type="match status" value="1"/>
</dbReference>
<evidence type="ECO:0000256" key="5">
    <source>
        <dbReference type="ARBA" id="ARBA00022777"/>
    </source>
</evidence>
<dbReference type="PANTHER" id="PTHR24351">
    <property type="entry name" value="RIBOSOMAL PROTEIN S6 KINASE"/>
    <property type="match status" value="1"/>
</dbReference>
<dbReference type="Gene3D" id="1.10.510.10">
    <property type="entry name" value="Transferase(Phosphotransferase) domain 1"/>
    <property type="match status" value="2"/>
</dbReference>
<dbReference type="GO" id="GO:0004674">
    <property type="term" value="F:protein serine/threonine kinase activity"/>
    <property type="evidence" value="ECO:0007669"/>
    <property type="project" value="UniProtKB-KW"/>
</dbReference>